<comment type="caution">
    <text evidence="1">The sequence shown here is derived from an EMBL/GenBank/DDBJ whole genome shotgun (WGS) entry which is preliminary data.</text>
</comment>
<dbReference type="Proteomes" id="UP000535415">
    <property type="component" value="Unassembled WGS sequence"/>
</dbReference>
<dbReference type="Pfam" id="PF02585">
    <property type="entry name" value="PIG-L"/>
    <property type="match status" value="1"/>
</dbReference>
<gene>
    <name evidence="1" type="ORF">FHS72_000883</name>
</gene>
<protein>
    <submittedName>
        <fullName evidence="1">LmbE family N-acetylglucosaminyl deacetylase</fullName>
    </submittedName>
</protein>
<organism evidence="1 2">
    <name type="scientific">Yoonia ponticola</name>
    <dbReference type="NCBI Taxonomy" id="1524255"/>
    <lineage>
        <taxon>Bacteria</taxon>
        <taxon>Pseudomonadati</taxon>
        <taxon>Pseudomonadota</taxon>
        <taxon>Alphaproteobacteria</taxon>
        <taxon>Rhodobacterales</taxon>
        <taxon>Paracoccaceae</taxon>
        <taxon>Yoonia</taxon>
    </lineage>
</organism>
<dbReference type="InterPro" id="IPR024078">
    <property type="entry name" value="LmbE-like_dom_sf"/>
</dbReference>
<keyword evidence="2" id="KW-1185">Reference proteome</keyword>
<reference evidence="1 2" key="1">
    <citation type="submission" date="2020-08" db="EMBL/GenBank/DDBJ databases">
        <title>Genomic Encyclopedia of Type Strains, Phase IV (KMG-IV): sequencing the most valuable type-strain genomes for metagenomic binning, comparative biology and taxonomic classification.</title>
        <authorList>
            <person name="Goeker M."/>
        </authorList>
    </citation>
    <scope>NUCLEOTIDE SEQUENCE [LARGE SCALE GENOMIC DNA]</scope>
    <source>
        <strain evidence="1 2">DSM 101064</strain>
    </source>
</reference>
<dbReference type="GO" id="GO:0016811">
    <property type="term" value="F:hydrolase activity, acting on carbon-nitrogen (but not peptide) bonds, in linear amides"/>
    <property type="evidence" value="ECO:0007669"/>
    <property type="project" value="TreeGrafter"/>
</dbReference>
<dbReference type="EMBL" id="JACIJM010000002">
    <property type="protein sequence ID" value="MBB5721276.1"/>
    <property type="molecule type" value="Genomic_DNA"/>
</dbReference>
<dbReference type="PANTHER" id="PTHR12993">
    <property type="entry name" value="N-ACETYLGLUCOSAMINYL-PHOSPHATIDYLINOSITOL DE-N-ACETYLASE-RELATED"/>
    <property type="match status" value="1"/>
</dbReference>
<proteinExistence type="predicted"/>
<name>A0A7W9BJ45_9RHOB</name>
<evidence type="ECO:0000313" key="1">
    <source>
        <dbReference type="EMBL" id="MBB5721276.1"/>
    </source>
</evidence>
<dbReference type="RefSeq" id="WP_183526136.1">
    <property type="nucleotide sequence ID" value="NZ_JACIJM010000002.1"/>
</dbReference>
<dbReference type="Gene3D" id="3.40.50.10320">
    <property type="entry name" value="LmbE-like"/>
    <property type="match status" value="1"/>
</dbReference>
<sequence>MQSSNQPVARSDKLNGLRRAFWARAERLACFAMHHALKAKAKDQSADIAQRSALVLAPHADDETLGCGGVIALKRNAGTDVTVAVATDGSASHRHEIWSATTLDALIALRETETLTACKTLGVNTNDVRFLKQPDGDLAGDIAALTTAITTLLHATRPDDVFVCAERDGHPDHTALAQATHLALQDYAGYVRILEYPVWCFDFRSWRVQDMTNTKGFVAGVKDMLNTIRDWSMISVRTQSVLHLKKAALAAHQSQLGTYDPEPQWSGLPDTFTRHFLTKTEIFRLIAREDGNRK</sequence>
<dbReference type="InterPro" id="IPR003737">
    <property type="entry name" value="GlcNAc_PI_deacetylase-related"/>
</dbReference>
<evidence type="ECO:0000313" key="2">
    <source>
        <dbReference type="Proteomes" id="UP000535415"/>
    </source>
</evidence>
<dbReference type="PANTHER" id="PTHR12993:SF29">
    <property type="entry name" value="BLR3841 PROTEIN"/>
    <property type="match status" value="1"/>
</dbReference>
<accession>A0A7W9BJ45</accession>
<dbReference type="SUPFAM" id="SSF102588">
    <property type="entry name" value="LmbE-like"/>
    <property type="match status" value="1"/>
</dbReference>
<dbReference type="AlphaFoldDB" id="A0A7W9BJ45"/>